<dbReference type="SUPFAM" id="SSF56112">
    <property type="entry name" value="Protein kinase-like (PK-like)"/>
    <property type="match status" value="1"/>
</dbReference>
<dbReference type="GO" id="GO:0005524">
    <property type="term" value="F:ATP binding"/>
    <property type="evidence" value="ECO:0007669"/>
    <property type="project" value="InterPro"/>
</dbReference>
<dbReference type="PANTHER" id="PTHR47987:SF5">
    <property type="entry name" value="PROTEIN KINASE DOMAIN-CONTAINING PROTEIN"/>
    <property type="match status" value="1"/>
</dbReference>
<dbReference type="GO" id="GO:0004672">
    <property type="term" value="F:protein kinase activity"/>
    <property type="evidence" value="ECO:0007669"/>
    <property type="project" value="InterPro"/>
</dbReference>
<dbReference type="EMBL" id="PQIB02000009">
    <property type="protein sequence ID" value="RLM99744.1"/>
    <property type="molecule type" value="Genomic_DNA"/>
</dbReference>
<dbReference type="PANTHER" id="PTHR47987">
    <property type="entry name" value="OS08G0249100 PROTEIN"/>
    <property type="match status" value="1"/>
</dbReference>
<evidence type="ECO:0000259" key="1">
    <source>
        <dbReference type="PROSITE" id="PS50011"/>
    </source>
</evidence>
<dbReference type="InterPro" id="IPR000719">
    <property type="entry name" value="Prot_kinase_dom"/>
</dbReference>
<dbReference type="SUPFAM" id="SSF52402">
    <property type="entry name" value="Adenine nucleotide alpha hydrolases-like"/>
    <property type="match status" value="1"/>
</dbReference>
<dbReference type="FunFam" id="3.30.200.20:FF:000268">
    <property type="entry name" value="probable receptor-like serine/threonine-protein kinase At5g57670"/>
    <property type="match status" value="1"/>
</dbReference>
<evidence type="ECO:0000313" key="3">
    <source>
        <dbReference type="Proteomes" id="UP000275267"/>
    </source>
</evidence>
<dbReference type="InterPro" id="IPR046958">
    <property type="entry name" value="RBK1/2/STUNTED"/>
</dbReference>
<dbReference type="STRING" id="4540.A0A3L6RCV6"/>
<proteinExistence type="predicted"/>
<dbReference type="PROSITE" id="PS50011">
    <property type="entry name" value="PROTEIN_KINASE_DOM"/>
    <property type="match status" value="1"/>
</dbReference>
<dbReference type="OrthoDB" id="654677at2759"/>
<protein>
    <submittedName>
        <fullName evidence="2">Receptor-like serine/threonine-protein kinase</fullName>
    </submittedName>
</protein>
<dbReference type="InterPro" id="IPR008271">
    <property type="entry name" value="Ser/Thr_kinase_AS"/>
</dbReference>
<dbReference type="Pfam" id="PF00582">
    <property type="entry name" value="Usp"/>
    <property type="match status" value="1"/>
</dbReference>
<organism evidence="2 3">
    <name type="scientific">Panicum miliaceum</name>
    <name type="common">Proso millet</name>
    <name type="synonym">Broomcorn millet</name>
    <dbReference type="NCBI Taxonomy" id="4540"/>
    <lineage>
        <taxon>Eukaryota</taxon>
        <taxon>Viridiplantae</taxon>
        <taxon>Streptophyta</taxon>
        <taxon>Embryophyta</taxon>
        <taxon>Tracheophyta</taxon>
        <taxon>Spermatophyta</taxon>
        <taxon>Magnoliopsida</taxon>
        <taxon>Liliopsida</taxon>
        <taxon>Poales</taxon>
        <taxon>Poaceae</taxon>
        <taxon>PACMAD clade</taxon>
        <taxon>Panicoideae</taxon>
        <taxon>Panicodae</taxon>
        <taxon>Paniceae</taxon>
        <taxon>Panicinae</taxon>
        <taxon>Panicum</taxon>
        <taxon>Panicum sect. Panicum</taxon>
    </lineage>
</organism>
<dbReference type="Gene3D" id="1.10.510.10">
    <property type="entry name" value="Transferase(Phosphotransferase) domain 1"/>
    <property type="match status" value="1"/>
</dbReference>
<name>A0A3L6RCV6_PANMI</name>
<dbReference type="AlphaFoldDB" id="A0A3L6RCV6"/>
<sequence length="582" mass="62735">MKLRPLSFTRCAPSPLGCVGLGGGRRRTVLVALRRDAAGRELLTWALVKAAAAGDRVVALHVAATHAAAAPGEMAAEEKVRASDSLASVLGAYRGYCDRNQIDLELRVCEGPSIKRALVAEATSSGAAHLILGVTKSSRPSGSSATAVARYCAKRVPPSCMVTAVSNGAVVYRRDAVQQQLLSPYSAMVETPRRLYRKILDARMTTGDKSQDDMVIGDGRAPRRNMSVAMSALVSPRVTLAPCPVRCHGVESPKLAAGWPLLKKDSMPTLPESSEISVVQWAMQLPTRCSEVYSDKISDEGEEEKQLPEELVSLREKYSSKYRMFSYRELAKITNGFSPERLVGKGGAGRVYRGCTDDGKELAVKVLKSSDDVTKDFISEIEILSCVEHKNAMSLIGLCIDGGKLMLVYDYMPRGSLEEMLHGEKKGKGALGWPERFKVAVGVARALESIHGGGDHRPVIHRDIKSSNILVADDFEPKLCDFGLAMWADEAAAQVVKLLTGDDDAVGWAKSQVGVPGDNEHNGCGVATSPDKKDIQSYINLALRDVIDDDASSVGSADFIGANMSLEEYLKGRWSRSSSFDG</sequence>
<gene>
    <name evidence="2" type="ORF">C2845_PM06G12160</name>
</gene>
<dbReference type="InterPro" id="IPR011009">
    <property type="entry name" value="Kinase-like_dom_sf"/>
</dbReference>
<dbReference type="SMART" id="SM00220">
    <property type="entry name" value="S_TKc"/>
    <property type="match status" value="1"/>
</dbReference>
<dbReference type="InterPro" id="IPR006016">
    <property type="entry name" value="UspA"/>
</dbReference>
<keyword evidence="3" id="KW-1185">Reference proteome</keyword>
<accession>A0A3L6RCV6</accession>
<evidence type="ECO:0000313" key="2">
    <source>
        <dbReference type="EMBL" id="RLM99744.1"/>
    </source>
</evidence>
<dbReference type="InterPro" id="IPR014729">
    <property type="entry name" value="Rossmann-like_a/b/a_fold"/>
</dbReference>
<dbReference type="Pfam" id="PF00069">
    <property type="entry name" value="Pkinase"/>
    <property type="match status" value="1"/>
</dbReference>
<comment type="caution">
    <text evidence="2">The sequence shown here is derived from an EMBL/GenBank/DDBJ whole genome shotgun (WGS) entry which is preliminary data.</text>
</comment>
<dbReference type="Proteomes" id="UP000275267">
    <property type="component" value="Unassembled WGS sequence"/>
</dbReference>
<dbReference type="Gene3D" id="3.30.200.20">
    <property type="entry name" value="Phosphorylase Kinase, domain 1"/>
    <property type="match status" value="1"/>
</dbReference>
<dbReference type="Gene3D" id="3.40.50.620">
    <property type="entry name" value="HUPs"/>
    <property type="match status" value="1"/>
</dbReference>
<dbReference type="PROSITE" id="PS00108">
    <property type="entry name" value="PROTEIN_KINASE_ST"/>
    <property type="match status" value="1"/>
</dbReference>
<feature type="domain" description="Protein kinase" evidence="1">
    <location>
        <begin position="337"/>
        <end position="582"/>
    </location>
</feature>
<reference evidence="3" key="1">
    <citation type="journal article" date="2019" name="Nat. Commun.">
        <title>The genome of broomcorn millet.</title>
        <authorList>
            <person name="Zou C."/>
            <person name="Miki D."/>
            <person name="Li D."/>
            <person name="Tang Q."/>
            <person name="Xiao L."/>
            <person name="Rajput S."/>
            <person name="Deng P."/>
            <person name="Jia W."/>
            <person name="Huang R."/>
            <person name="Zhang M."/>
            <person name="Sun Y."/>
            <person name="Hu J."/>
            <person name="Fu X."/>
            <person name="Schnable P.S."/>
            <person name="Li F."/>
            <person name="Zhang H."/>
            <person name="Feng B."/>
            <person name="Zhu X."/>
            <person name="Liu R."/>
            <person name="Schnable J.C."/>
            <person name="Zhu J.-K."/>
            <person name="Zhang H."/>
        </authorList>
    </citation>
    <scope>NUCLEOTIDE SEQUENCE [LARGE SCALE GENOMIC DNA]</scope>
</reference>